<gene>
    <name evidence="2" type="ORF">CEXT_732161</name>
</gene>
<organism evidence="2 3">
    <name type="scientific">Caerostris extrusa</name>
    <name type="common">Bark spider</name>
    <name type="synonym">Caerostris bankana</name>
    <dbReference type="NCBI Taxonomy" id="172846"/>
    <lineage>
        <taxon>Eukaryota</taxon>
        <taxon>Metazoa</taxon>
        <taxon>Ecdysozoa</taxon>
        <taxon>Arthropoda</taxon>
        <taxon>Chelicerata</taxon>
        <taxon>Arachnida</taxon>
        <taxon>Araneae</taxon>
        <taxon>Araneomorphae</taxon>
        <taxon>Entelegynae</taxon>
        <taxon>Araneoidea</taxon>
        <taxon>Araneidae</taxon>
        <taxon>Caerostris</taxon>
    </lineage>
</organism>
<accession>A0AAV4T2S6</accession>
<comment type="caution">
    <text evidence="2">The sequence shown here is derived from an EMBL/GenBank/DDBJ whole genome shotgun (WGS) entry which is preliminary data.</text>
</comment>
<evidence type="ECO:0000313" key="2">
    <source>
        <dbReference type="EMBL" id="GIY40605.1"/>
    </source>
</evidence>
<dbReference type="Proteomes" id="UP001054945">
    <property type="component" value="Unassembled WGS sequence"/>
</dbReference>
<dbReference type="EMBL" id="BPLR01010632">
    <property type="protein sequence ID" value="GIY40605.1"/>
    <property type="molecule type" value="Genomic_DNA"/>
</dbReference>
<evidence type="ECO:0000256" key="1">
    <source>
        <dbReference type="SAM" id="MobiDB-lite"/>
    </source>
</evidence>
<keyword evidence="3" id="KW-1185">Reference proteome</keyword>
<reference evidence="2 3" key="1">
    <citation type="submission" date="2021-06" db="EMBL/GenBank/DDBJ databases">
        <title>Caerostris extrusa draft genome.</title>
        <authorList>
            <person name="Kono N."/>
            <person name="Arakawa K."/>
        </authorList>
    </citation>
    <scope>NUCLEOTIDE SEQUENCE [LARGE SCALE GENOMIC DNA]</scope>
</reference>
<sequence length="102" mass="11589">MMNQNSNTLRRLLHHLPPPRPLKELSDLYIYQASPGIEHCRMSEDDKTSASFRDSLEDEKEDQTLLETPPTVPAAHHMQNLFAGENVGDGSNEPSSDYFTIY</sequence>
<feature type="region of interest" description="Disordered" evidence="1">
    <location>
        <begin position="40"/>
        <end position="65"/>
    </location>
</feature>
<feature type="region of interest" description="Disordered" evidence="1">
    <location>
        <begin position="83"/>
        <end position="102"/>
    </location>
</feature>
<protein>
    <submittedName>
        <fullName evidence="2">Uncharacterized protein</fullName>
    </submittedName>
</protein>
<name>A0AAV4T2S6_CAEEX</name>
<evidence type="ECO:0000313" key="3">
    <source>
        <dbReference type="Proteomes" id="UP001054945"/>
    </source>
</evidence>
<feature type="compositionally biased region" description="Polar residues" evidence="1">
    <location>
        <begin position="92"/>
        <end position="102"/>
    </location>
</feature>
<dbReference type="AlphaFoldDB" id="A0AAV4T2S6"/>
<proteinExistence type="predicted"/>